<dbReference type="InterPro" id="IPR050598">
    <property type="entry name" value="AminoAcid_Transporter"/>
</dbReference>
<dbReference type="InterPro" id="IPR002293">
    <property type="entry name" value="AA/rel_permease1"/>
</dbReference>
<dbReference type="EMBL" id="LN483124">
    <property type="protein sequence ID" value="CED82130.1"/>
    <property type="molecule type" value="Genomic_DNA"/>
</dbReference>
<accession>A0A0F7SNG1</accession>
<dbReference type="InterPro" id="IPR032566">
    <property type="entry name" value="Znf-C2HE"/>
</dbReference>
<dbReference type="SUPFAM" id="SSF54197">
    <property type="entry name" value="HIT-like"/>
    <property type="match status" value="1"/>
</dbReference>
<feature type="transmembrane region" description="Helical" evidence="6">
    <location>
        <begin position="673"/>
        <end position="693"/>
    </location>
</feature>
<dbReference type="Pfam" id="PF16278">
    <property type="entry name" value="zf-C2HE"/>
    <property type="match status" value="1"/>
</dbReference>
<feature type="transmembrane region" description="Helical" evidence="6">
    <location>
        <begin position="557"/>
        <end position="579"/>
    </location>
</feature>
<dbReference type="Gene3D" id="1.20.1740.10">
    <property type="entry name" value="Amino acid/polyamine transporter I"/>
    <property type="match status" value="1"/>
</dbReference>
<dbReference type="PANTHER" id="PTHR11785">
    <property type="entry name" value="AMINO ACID TRANSPORTER"/>
    <property type="match status" value="1"/>
</dbReference>
<dbReference type="Pfam" id="PF11969">
    <property type="entry name" value="DcpS_C"/>
    <property type="match status" value="1"/>
</dbReference>
<feature type="transmembrane region" description="Helical" evidence="6">
    <location>
        <begin position="301"/>
        <end position="319"/>
    </location>
</feature>
<dbReference type="InterPro" id="IPR036265">
    <property type="entry name" value="HIT-like_sf"/>
</dbReference>
<keyword evidence="2 6" id="KW-0812">Transmembrane</keyword>
<name>A0A0F7SNG1_PHARH</name>
<feature type="transmembrane region" description="Helical" evidence="6">
    <location>
        <begin position="437"/>
        <end position="459"/>
    </location>
</feature>
<protein>
    <submittedName>
        <fullName evidence="8">Amino acid transporters</fullName>
    </submittedName>
</protein>
<dbReference type="PANTHER" id="PTHR11785:SF512">
    <property type="entry name" value="SOBREMESA, ISOFORM B"/>
    <property type="match status" value="1"/>
</dbReference>
<feature type="transmembrane region" description="Helical" evidence="6">
    <location>
        <begin position="367"/>
        <end position="387"/>
    </location>
</feature>
<feature type="transmembrane region" description="Helical" evidence="6">
    <location>
        <begin position="640"/>
        <end position="661"/>
    </location>
</feature>
<feature type="transmembrane region" description="Helical" evidence="6">
    <location>
        <begin position="699"/>
        <end position="716"/>
    </location>
</feature>
<dbReference type="GO" id="GO:0016020">
    <property type="term" value="C:membrane"/>
    <property type="evidence" value="ECO:0007669"/>
    <property type="project" value="UniProtKB-SubCell"/>
</dbReference>
<evidence type="ECO:0000256" key="1">
    <source>
        <dbReference type="ARBA" id="ARBA00004141"/>
    </source>
</evidence>
<feature type="domain" description="Aprataxin C2HE/C2H2/C2HC zinc finger" evidence="7">
    <location>
        <begin position="157"/>
        <end position="213"/>
    </location>
</feature>
<feature type="transmembrane region" description="Helical" evidence="6">
    <location>
        <begin position="516"/>
        <end position="537"/>
    </location>
</feature>
<feature type="transmembrane region" description="Helical" evidence="6">
    <location>
        <begin position="270"/>
        <end position="289"/>
    </location>
</feature>
<evidence type="ECO:0000313" key="8">
    <source>
        <dbReference type="EMBL" id="CED82130.1"/>
    </source>
</evidence>
<proteinExistence type="predicted"/>
<feature type="region of interest" description="Disordered" evidence="5">
    <location>
        <begin position="750"/>
        <end position="770"/>
    </location>
</feature>
<evidence type="ECO:0000256" key="6">
    <source>
        <dbReference type="SAM" id="Phobius"/>
    </source>
</evidence>
<comment type="subcellular location">
    <subcellularLocation>
        <location evidence="1">Membrane</location>
        <topology evidence="1">Multi-pass membrane protein</topology>
    </subcellularLocation>
</comment>
<organism evidence="8">
    <name type="scientific">Phaffia rhodozyma</name>
    <name type="common">Yeast</name>
    <name type="synonym">Xanthophyllomyces dendrorhous</name>
    <dbReference type="NCBI Taxonomy" id="264483"/>
    <lineage>
        <taxon>Eukaryota</taxon>
        <taxon>Fungi</taxon>
        <taxon>Dikarya</taxon>
        <taxon>Basidiomycota</taxon>
        <taxon>Agaricomycotina</taxon>
        <taxon>Tremellomycetes</taxon>
        <taxon>Cystofilobasidiales</taxon>
        <taxon>Mrakiaceae</taxon>
        <taxon>Phaffia</taxon>
    </lineage>
</organism>
<evidence type="ECO:0000256" key="4">
    <source>
        <dbReference type="ARBA" id="ARBA00023136"/>
    </source>
</evidence>
<dbReference type="Pfam" id="PF13520">
    <property type="entry name" value="AA_permease_2"/>
    <property type="match status" value="1"/>
</dbReference>
<dbReference type="FunFam" id="1.20.1740.10:FF:000042">
    <property type="entry name" value="Similar to amino acid transporter"/>
    <property type="match status" value="1"/>
</dbReference>
<feature type="transmembrane region" description="Helical" evidence="6">
    <location>
        <begin position="614"/>
        <end position="634"/>
    </location>
</feature>
<evidence type="ECO:0000256" key="3">
    <source>
        <dbReference type="ARBA" id="ARBA00022989"/>
    </source>
</evidence>
<feature type="transmembrane region" description="Helical" evidence="6">
    <location>
        <begin position="339"/>
        <end position="360"/>
    </location>
</feature>
<dbReference type="GO" id="GO:0015179">
    <property type="term" value="F:L-amino acid transmembrane transporter activity"/>
    <property type="evidence" value="ECO:0007669"/>
    <property type="project" value="TreeGrafter"/>
</dbReference>
<keyword evidence="3 6" id="KW-1133">Transmembrane helix</keyword>
<dbReference type="AlphaFoldDB" id="A0A0F7SNG1"/>
<evidence type="ECO:0000259" key="7">
    <source>
        <dbReference type="Pfam" id="PF16278"/>
    </source>
</evidence>
<dbReference type="Gene3D" id="3.30.428.10">
    <property type="entry name" value="HIT-like"/>
    <property type="match status" value="1"/>
</dbReference>
<keyword evidence="4 6" id="KW-0472">Membrane</keyword>
<evidence type="ECO:0000256" key="5">
    <source>
        <dbReference type="SAM" id="MobiDB-lite"/>
    </source>
</evidence>
<sequence length="770" mass="84248">MSWSEALRAYALVKNPSVDIPKNVYISSTERFIVIKDGYPKSTFHYLILPRIPFSAHVSTSEVTLGAEELNSLRSTLQLDKEIVLDLLDGMEDVVRDLEASIQTDMRRTKGHEWDILAGFHAVPSMKHLHLHVFSKDLCSDMLKNKKHYWSFHPEGGFFLNLETVRGWVEGKQDKEVMALPASKYEPILKQPLRSFWTGEEFKTIPKLKAHLENLQQLEFEPSDPPGRALHRRSNSTLNAFSFDPGFLPLSLSASTEESNLERGTNQRHLGFFSGVALVVGLQVGSGIFSSPGVIVHRVDSAGASLVVWVVAGLLAWTGASSFAEIGSAIPVNGGAQAYLAYAYGPMMSYLYSWTALSLLKPGSAAIIALIFGEYICRLLFHVSVVNTSSSTTKATSQEDVPDIPEWAVKAAAIGALALVTIVNISNAKAGSNVQIVLTAIKICTLLFVLLLGFLVLLSPSSESHLTVSTFFMGTSTNMGDWAIAIYSSLWGYDGWDQLNFVAGEMVDPARDLPRVIHSSMALVIGLFTAANVSYLVTLSKEVVASSNTVALDFGLATLGPAGATVFSVLVAISTIGALNGSSFTSARLVQEAAREKFLPGFFGSSHPTRNTPVNALLFQSGLTALFVLFGGGFRTLVNLFSVAQWLFYFLTVLGLIILRYTEPHLERPYRTYITTPLLFCTVALFLLLMPIVAAPKEAIGAFCFISLGFPIYLLTQPSTNHPGVSRTDALVERLRGFWRPKHRGVQPVRSIREEREEQTGMLELSGGPR</sequence>
<evidence type="ECO:0000256" key="2">
    <source>
        <dbReference type="ARBA" id="ARBA00022692"/>
    </source>
</evidence>
<feature type="transmembrane region" description="Helical" evidence="6">
    <location>
        <begin position="407"/>
        <end position="425"/>
    </location>
</feature>
<reference evidence="8" key="1">
    <citation type="submission" date="2014-08" db="EMBL/GenBank/DDBJ databases">
        <authorList>
            <person name="Sharma Rahul"/>
            <person name="Thines Marco"/>
        </authorList>
    </citation>
    <scope>NUCLEOTIDE SEQUENCE</scope>
</reference>